<keyword evidence="2" id="KW-0697">Rotamase</keyword>
<evidence type="ECO:0000259" key="6">
    <source>
        <dbReference type="PROSITE" id="PS50072"/>
    </source>
</evidence>
<accession>A0A2R5GCJ8</accession>
<evidence type="ECO:0000256" key="5">
    <source>
        <dbReference type="SAM" id="Phobius"/>
    </source>
</evidence>
<evidence type="ECO:0000313" key="8">
    <source>
        <dbReference type="Proteomes" id="UP000241890"/>
    </source>
</evidence>
<keyword evidence="8" id="KW-1185">Reference proteome</keyword>
<comment type="caution">
    <text evidence="7">The sequence shown here is derived from an EMBL/GenBank/DDBJ whole genome shotgun (WGS) entry which is preliminary data.</text>
</comment>
<sequence length="299" mass="32630">MPANDEMTTVVGLASSSPTAELHSESRELQDAEEVGEDEVLDAAESVPVTMVLHHHATGSKEAVQMEVYPNLAPLGAERFLKLVDAHFYDGACFFRVMKKFVAQVGIPANPEMSEGWGEFKDDPVRQSNTRGWISFAAKGQPNTRSFQFFFNYRDNHGLDSQRFAPFAKVIANMEGVDRIKEMKDGRGAPSQAQIQRLGNEYLLRKYPDLSCIEVMRRGEPDGVIGQESLTSSTTGSDPFGASSSVGVASPGFSRLGSSDEGSSSGSLVLFVFVLAVLFGTLGGCRRANSWRFARDLED</sequence>
<dbReference type="PROSITE" id="PS50072">
    <property type="entry name" value="CSA_PPIASE_2"/>
    <property type="match status" value="1"/>
</dbReference>
<reference evidence="7 8" key="1">
    <citation type="submission" date="2017-12" db="EMBL/GenBank/DDBJ databases">
        <title>Sequencing, de novo assembly and annotation of complete genome of a new Thraustochytrid species, strain FCC1311.</title>
        <authorList>
            <person name="Sedici K."/>
            <person name="Godart F."/>
            <person name="Aiese Cigliano R."/>
            <person name="Sanseverino W."/>
            <person name="Barakat M."/>
            <person name="Ortet P."/>
            <person name="Marechal E."/>
            <person name="Cagnac O."/>
            <person name="Amato A."/>
        </authorList>
    </citation>
    <scope>NUCLEOTIDE SEQUENCE [LARGE SCALE GENOMIC DNA]</scope>
</reference>
<dbReference type="InterPro" id="IPR044665">
    <property type="entry name" value="E_coli_cyclophilin_A-like"/>
</dbReference>
<evidence type="ECO:0000256" key="2">
    <source>
        <dbReference type="ARBA" id="ARBA00023110"/>
    </source>
</evidence>
<feature type="compositionally biased region" description="Polar residues" evidence="4">
    <location>
        <begin position="228"/>
        <end position="237"/>
    </location>
</feature>
<dbReference type="InterPro" id="IPR029000">
    <property type="entry name" value="Cyclophilin-like_dom_sf"/>
</dbReference>
<feature type="region of interest" description="Disordered" evidence="4">
    <location>
        <begin position="1"/>
        <end position="25"/>
    </location>
</feature>
<proteinExistence type="predicted"/>
<keyword evidence="5" id="KW-0812">Transmembrane</keyword>
<organism evidence="7 8">
    <name type="scientific">Hondaea fermentalgiana</name>
    <dbReference type="NCBI Taxonomy" id="2315210"/>
    <lineage>
        <taxon>Eukaryota</taxon>
        <taxon>Sar</taxon>
        <taxon>Stramenopiles</taxon>
        <taxon>Bigyra</taxon>
        <taxon>Labyrinthulomycetes</taxon>
        <taxon>Thraustochytrida</taxon>
        <taxon>Thraustochytriidae</taxon>
        <taxon>Hondaea</taxon>
    </lineage>
</organism>
<dbReference type="EMBL" id="BEYU01000016">
    <property type="protein sequence ID" value="GBG25881.1"/>
    <property type="molecule type" value="Genomic_DNA"/>
</dbReference>
<dbReference type="PANTHER" id="PTHR43246">
    <property type="entry name" value="PEPTIDYL-PROLYL CIS-TRANS ISOMERASE CYP38, CHLOROPLASTIC"/>
    <property type="match status" value="1"/>
</dbReference>
<name>A0A2R5GCJ8_9STRA</name>
<feature type="domain" description="PPIase cyclophilin-type" evidence="6">
    <location>
        <begin position="64"/>
        <end position="192"/>
    </location>
</feature>
<dbReference type="Pfam" id="PF00160">
    <property type="entry name" value="Pro_isomerase"/>
    <property type="match status" value="1"/>
</dbReference>
<evidence type="ECO:0000313" key="7">
    <source>
        <dbReference type="EMBL" id="GBG25881.1"/>
    </source>
</evidence>
<gene>
    <name evidence="7" type="ORF">FCC1311_021002</name>
</gene>
<protein>
    <recommendedName>
        <fullName evidence="1">peptidylprolyl isomerase</fullName>
        <ecNumber evidence="1">5.2.1.8</ecNumber>
    </recommendedName>
</protein>
<evidence type="ECO:0000256" key="1">
    <source>
        <dbReference type="ARBA" id="ARBA00013194"/>
    </source>
</evidence>
<dbReference type="InterPro" id="IPR002130">
    <property type="entry name" value="Cyclophilin-type_PPIase_dom"/>
</dbReference>
<evidence type="ECO:0000256" key="3">
    <source>
        <dbReference type="ARBA" id="ARBA00023235"/>
    </source>
</evidence>
<dbReference type="AlphaFoldDB" id="A0A2R5GCJ8"/>
<keyword evidence="5" id="KW-0472">Membrane</keyword>
<dbReference type="InParanoid" id="A0A2R5GCJ8"/>
<feature type="transmembrane region" description="Helical" evidence="5">
    <location>
        <begin position="268"/>
        <end position="285"/>
    </location>
</feature>
<keyword evidence="3 7" id="KW-0413">Isomerase</keyword>
<evidence type="ECO:0000256" key="4">
    <source>
        <dbReference type="SAM" id="MobiDB-lite"/>
    </source>
</evidence>
<dbReference type="Gene3D" id="2.40.100.10">
    <property type="entry name" value="Cyclophilin-like"/>
    <property type="match status" value="1"/>
</dbReference>
<dbReference type="GO" id="GO:0003755">
    <property type="term" value="F:peptidyl-prolyl cis-trans isomerase activity"/>
    <property type="evidence" value="ECO:0007669"/>
    <property type="project" value="UniProtKB-KW"/>
</dbReference>
<dbReference type="EC" id="5.2.1.8" evidence="1"/>
<feature type="region of interest" description="Disordered" evidence="4">
    <location>
        <begin position="223"/>
        <end position="242"/>
    </location>
</feature>
<keyword evidence="5" id="KW-1133">Transmembrane helix</keyword>
<dbReference type="OrthoDB" id="423037at2759"/>
<dbReference type="Proteomes" id="UP000241890">
    <property type="component" value="Unassembled WGS sequence"/>
</dbReference>
<dbReference type="SUPFAM" id="SSF50891">
    <property type="entry name" value="Cyclophilin-like"/>
    <property type="match status" value="1"/>
</dbReference>